<dbReference type="InterPro" id="IPR011711">
    <property type="entry name" value="GntR_C"/>
</dbReference>
<dbReference type="Proteomes" id="UP000002484">
    <property type="component" value="Chromosome"/>
</dbReference>
<dbReference type="GO" id="GO:0003700">
    <property type="term" value="F:DNA-binding transcription factor activity"/>
    <property type="evidence" value="ECO:0007669"/>
    <property type="project" value="InterPro"/>
</dbReference>
<keyword evidence="1" id="KW-0805">Transcription regulation</keyword>
<dbReference type="PANTHER" id="PTHR43537">
    <property type="entry name" value="TRANSCRIPTIONAL REGULATOR, GNTR FAMILY"/>
    <property type="match status" value="1"/>
</dbReference>
<dbReference type="Pfam" id="PF00392">
    <property type="entry name" value="GntR"/>
    <property type="match status" value="1"/>
</dbReference>
<dbReference type="Gene3D" id="1.10.10.10">
    <property type="entry name" value="Winged helix-like DNA-binding domain superfamily/Winged helix DNA-binding domain"/>
    <property type="match status" value="1"/>
</dbReference>
<dbReference type="SMART" id="SM00345">
    <property type="entry name" value="HTH_GNTR"/>
    <property type="match status" value="1"/>
</dbReference>
<dbReference type="InterPro" id="IPR008920">
    <property type="entry name" value="TF_FadR/GntR_C"/>
</dbReference>
<dbReference type="RefSeq" id="WP_013424289.1">
    <property type="nucleotide sequence ID" value="NC_014666.1"/>
</dbReference>
<sequence length="234" mass="25271">MRTSGIPDDEIGNGCGESPPPATESLRLLDGLREGIIRGDYPPGTRLRERDLAVEFQTSRMPVREALPQLESEGFVITHPRRGTVVTRLTLRDAVELFEVRLGIEVLATRQAANRVAAGASTDGLRAAMARSEEATVGGDPREVALRSVALHAEIIALAGNSLLSSMMRTVAMRDRWISQIAKDAKPSIACEEHHRLCDAIYAGDGDLASSLAYAHIARARGEQLAVLRTVLPS</sequence>
<dbReference type="PANTHER" id="PTHR43537:SF49">
    <property type="entry name" value="TRANSCRIPTIONAL REGULATORY PROTEIN"/>
    <property type="match status" value="1"/>
</dbReference>
<evidence type="ECO:0000256" key="3">
    <source>
        <dbReference type="ARBA" id="ARBA00023163"/>
    </source>
</evidence>
<reference evidence="6 7" key="1">
    <citation type="submission" date="2010-10" db="EMBL/GenBank/DDBJ databases">
        <title>Complete sequence of Frankia sp. EuI1c.</title>
        <authorList>
            <consortium name="US DOE Joint Genome Institute"/>
            <person name="Lucas S."/>
            <person name="Copeland A."/>
            <person name="Lapidus A."/>
            <person name="Cheng J.-F."/>
            <person name="Bruce D."/>
            <person name="Goodwin L."/>
            <person name="Pitluck S."/>
            <person name="Chertkov O."/>
            <person name="Detter J.C."/>
            <person name="Han C."/>
            <person name="Tapia R."/>
            <person name="Land M."/>
            <person name="Hauser L."/>
            <person name="Jeffries C."/>
            <person name="Kyrpides N."/>
            <person name="Ivanova N."/>
            <person name="Mikhailova N."/>
            <person name="Beauchemin N."/>
            <person name="Sen A."/>
            <person name="Sur S.A."/>
            <person name="Gtari M."/>
            <person name="Wall L."/>
            <person name="Tisa L."/>
            <person name="Woyke T."/>
        </authorList>
    </citation>
    <scope>NUCLEOTIDE SEQUENCE [LARGE SCALE GENOMIC DNA]</scope>
    <source>
        <strain evidence="7">DSM 45817 / CECT 9037 / EuI1c</strain>
    </source>
</reference>
<evidence type="ECO:0000256" key="4">
    <source>
        <dbReference type="SAM" id="MobiDB-lite"/>
    </source>
</evidence>
<evidence type="ECO:0000256" key="2">
    <source>
        <dbReference type="ARBA" id="ARBA00023125"/>
    </source>
</evidence>
<evidence type="ECO:0000259" key="5">
    <source>
        <dbReference type="PROSITE" id="PS50949"/>
    </source>
</evidence>
<dbReference type="InterPro" id="IPR036388">
    <property type="entry name" value="WH-like_DNA-bd_sf"/>
</dbReference>
<dbReference type="InParanoid" id="E3JD32"/>
<feature type="region of interest" description="Disordered" evidence="4">
    <location>
        <begin position="1"/>
        <end position="22"/>
    </location>
</feature>
<dbReference type="CDD" id="cd07377">
    <property type="entry name" value="WHTH_GntR"/>
    <property type="match status" value="1"/>
</dbReference>
<dbReference type="EMBL" id="CP002299">
    <property type="protein sequence ID" value="ADP81171.1"/>
    <property type="molecule type" value="Genomic_DNA"/>
</dbReference>
<accession>E3JD32</accession>
<dbReference type="Gene3D" id="1.20.120.530">
    <property type="entry name" value="GntR ligand-binding domain-like"/>
    <property type="match status" value="1"/>
</dbReference>
<dbReference type="SMART" id="SM00895">
    <property type="entry name" value="FCD"/>
    <property type="match status" value="1"/>
</dbReference>
<dbReference type="SUPFAM" id="SSF46785">
    <property type="entry name" value="Winged helix' DNA-binding domain"/>
    <property type="match status" value="1"/>
</dbReference>
<gene>
    <name evidence="6" type="ordered locus">FraEuI1c_3152</name>
</gene>
<feature type="domain" description="HTH gntR-type" evidence="5">
    <location>
        <begin position="22"/>
        <end position="89"/>
    </location>
</feature>
<evidence type="ECO:0000313" key="7">
    <source>
        <dbReference type="Proteomes" id="UP000002484"/>
    </source>
</evidence>
<keyword evidence="2" id="KW-0238">DNA-binding</keyword>
<dbReference type="STRING" id="298654.FraEuI1c_3152"/>
<dbReference type="KEGG" id="fri:FraEuI1c_3152"/>
<dbReference type="AlphaFoldDB" id="E3JD32"/>
<keyword evidence="3" id="KW-0804">Transcription</keyword>
<evidence type="ECO:0000313" key="6">
    <source>
        <dbReference type="EMBL" id="ADP81171.1"/>
    </source>
</evidence>
<protein>
    <submittedName>
        <fullName evidence="6">Transcriptional regulator, GntR family</fullName>
    </submittedName>
</protein>
<dbReference type="PROSITE" id="PS50949">
    <property type="entry name" value="HTH_GNTR"/>
    <property type="match status" value="1"/>
</dbReference>
<dbReference type="InterPro" id="IPR000524">
    <property type="entry name" value="Tscrpt_reg_HTH_GntR"/>
</dbReference>
<name>E3JD32_PSEI1</name>
<dbReference type="HOGENOM" id="CLU_017584_5_2_11"/>
<dbReference type="Pfam" id="PF07729">
    <property type="entry name" value="FCD"/>
    <property type="match status" value="1"/>
</dbReference>
<dbReference type="eggNOG" id="COG1802">
    <property type="taxonomic scope" value="Bacteria"/>
</dbReference>
<dbReference type="InterPro" id="IPR036390">
    <property type="entry name" value="WH_DNA-bd_sf"/>
</dbReference>
<dbReference type="SUPFAM" id="SSF48008">
    <property type="entry name" value="GntR ligand-binding domain-like"/>
    <property type="match status" value="1"/>
</dbReference>
<keyword evidence="7" id="KW-1185">Reference proteome</keyword>
<proteinExistence type="predicted"/>
<dbReference type="PRINTS" id="PR00035">
    <property type="entry name" value="HTHGNTR"/>
</dbReference>
<evidence type="ECO:0000256" key="1">
    <source>
        <dbReference type="ARBA" id="ARBA00023015"/>
    </source>
</evidence>
<dbReference type="GO" id="GO:0003677">
    <property type="term" value="F:DNA binding"/>
    <property type="evidence" value="ECO:0007669"/>
    <property type="project" value="UniProtKB-KW"/>
</dbReference>
<organism evidence="6 7">
    <name type="scientific">Pseudofrankia inefficax (strain DSM 45817 / CECT 9037 / DDB 130130 / EuI1c)</name>
    <name type="common">Frankia inefficax</name>
    <dbReference type="NCBI Taxonomy" id="298654"/>
    <lineage>
        <taxon>Bacteria</taxon>
        <taxon>Bacillati</taxon>
        <taxon>Actinomycetota</taxon>
        <taxon>Actinomycetes</taxon>
        <taxon>Frankiales</taxon>
        <taxon>Frankiaceae</taxon>
        <taxon>Pseudofrankia</taxon>
    </lineage>
</organism>